<dbReference type="PANTHER" id="PTHR47417">
    <property type="entry name" value="SMR DOMAIN-CONTAINING PROTEIN YPL199C"/>
    <property type="match status" value="1"/>
</dbReference>
<dbReference type="EMBL" id="BDRX01000064">
    <property type="protein sequence ID" value="GBF95437.1"/>
    <property type="molecule type" value="Genomic_DNA"/>
</dbReference>
<evidence type="ECO:0000256" key="1">
    <source>
        <dbReference type="SAM" id="MobiDB-lite"/>
    </source>
</evidence>
<comment type="caution">
    <text evidence="3">The sequence shown here is derived from an EMBL/GenBank/DDBJ whole genome shotgun (WGS) entry which is preliminary data.</text>
</comment>
<name>A0A2V0PE40_9CHLO</name>
<organism evidence="3 4">
    <name type="scientific">Raphidocelis subcapitata</name>
    <dbReference type="NCBI Taxonomy" id="307507"/>
    <lineage>
        <taxon>Eukaryota</taxon>
        <taxon>Viridiplantae</taxon>
        <taxon>Chlorophyta</taxon>
        <taxon>core chlorophytes</taxon>
        <taxon>Chlorophyceae</taxon>
        <taxon>CS clade</taxon>
        <taxon>Sphaeropleales</taxon>
        <taxon>Selenastraceae</taxon>
        <taxon>Raphidocelis</taxon>
    </lineage>
</organism>
<dbReference type="InterPro" id="IPR002625">
    <property type="entry name" value="Smr_dom"/>
</dbReference>
<feature type="domain" description="Smr" evidence="2">
    <location>
        <begin position="89"/>
        <end position="166"/>
    </location>
</feature>
<dbReference type="AlphaFoldDB" id="A0A2V0PE40"/>
<dbReference type="Gene3D" id="3.30.1370.110">
    <property type="match status" value="1"/>
</dbReference>
<dbReference type="SMART" id="SM00463">
    <property type="entry name" value="SMR"/>
    <property type="match status" value="1"/>
</dbReference>
<feature type="region of interest" description="Disordered" evidence="1">
    <location>
        <begin position="1"/>
        <end position="21"/>
    </location>
</feature>
<sequence>MGNLLSAPPPGGGPEPPGAALRRAAADAAAARGDAFERSRAAYAAGDHAAAKAWSQRGKSHAAEVAELNQRAAGLIFDANNAGRAACEVDLHGLHVTEAVALAERAVADARARGESRLTLIVGRGAHSAGGVARLRPAVAGALERRGSLRVTAGVPNAGCLLVELAPPARGGWFWRLLFGPGPEAAQAPGGAARGAATRAGGGGGGGGGGGRGRGGDGGGGGGGDGDGRGCVIC</sequence>
<proteinExistence type="predicted"/>
<reference evidence="3 4" key="1">
    <citation type="journal article" date="2018" name="Sci. Rep.">
        <title>Raphidocelis subcapitata (=Pseudokirchneriella subcapitata) provides an insight into genome evolution and environmental adaptations in the Sphaeropleales.</title>
        <authorList>
            <person name="Suzuki S."/>
            <person name="Yamaguchi H."/>
            <person name="Nakajima N."/>
            <person name="Kawachi M."/>
        </authorList>
    </citation>
    <scope>NUCLEOTIDE SEQUENCE [LARGE SCALE GENOMIC DNA]</scope>
    <source>
        <strain evidence="3 4">NIES-35</strain>
    </source>
</reference>
<dbReference type="SUPFAM" id="SSF160443">
    <property type="entry name" value="SMR domain-like"/>
    <property type="match status" value="1"/>
</dbReference>
<dbReference type="Proteomes" id="UP000247498">
    <property type="component" value="Unassembled WGS sequence"/>
</dbReference>
<dbReference type="OrthoDB" id="3231855at2759"/>
<dbReference type="Pfam" id="PF01713">
    <property type="entry name" value="Smr"/>
    <property type="match status" value="1"/>
</dbReference>
<dbReference type="InterPro" id="IPR036063">
    <property type="entry name" value="Smr_dom_sf"/>
</dbReference>
<dbReference type="STRING" id="307507.A0A2V0PE40"/>
<feature type="compositionally biased region" description="Pro residues" evidence="1">
    <location>
        <begin position="7"/>
        <end position="17"/>
    </location>
</feature>
<keyword evidence="4" id="KW-1185">Reference proteome</keyword>
<dbReference type="InterPro" id="IPR013899">
    <property type="entry name" value="DUF1771"/>
</dbReference>
<evidence type="ECO:0000313" key="3">
    <source>
        <dbReference type="EMBL" id="GBF95437.1"/>
    </source>
</evidence>
<feature type="region of interest" description="Disordered" evidence="1">
    <location>
        <begin position="186"/>
        <end position="229"/>
    </location>
</feature>
<evidence type="ECO:0000313" key="4">
    <source>
        <dbReference type="Proteomes" id="UP000247498"/>
    </source>
</evidence>
<gene>
    <name evidence="3" type="ORF">Rsub_08399</name>
</gene>
<dbReference type="PROSITE" id="PS50828">
    <property type="entry name" value="SMR"/>
    <property type="match status" value="1"/>
</dbReference>
<feature type="compositionally biased region" description="Low complexity" evidence="1">
    <location>
        <begin position="190"/>
        <end position="199"/>
    </location>
</feature>
<evidence type="ECO:0000259" key="2">
    <source>
        <dbReference type="PROSITE" id="PS50828"/>
    </source>
</evidence>
<dbReference type="PANTHER" id="PTHR47417:SF1">
    <property type="entry name" value="SMR DOMAIN-CONTAINING PROTEIN YPL199C"/>
    <property type="match status" value="1"/>
</dbReference>
<dbReference type="SMART" id="SM01162">
    <property type="entry name" value="DUF1771"/>
    <property type="match status" value="1"/>
</dbReference>
<accession>A0A2V0PE40</accession>
<protein>
    <recommendedName>
        <fullName evidence="2">Smr domain-containing protein</fullName>
    </recommendedName>
</protein>
<dbReference type="InParanoid" id="A0A2V0PE40"/>
<feature type="compositionally biased region" description="Gly residues" evidence="1">
    <location>
        <begin position="200"/>
        <end position="225"/>
    </location>
</feature>
<dbReference type="Pfam" id="PF08590">
    <property type="entry name" value="DUF1771"/>
    <property type="match status" value="1"/>
</dbReference>
<dbReference type="InterPro" id="IPR053020">
    <property type="entry name" value="Smr_domain_protein"/>
</dbReference>